<dbReference type="Pfam" id="PF08238">
    <property type="entry name" value="Sel1"/>
    <property type="match status" value="3"/>
</dbReference>
<dbReference type="InterPro" id="IPR011990">
    <property type="entry name" value="TPR-like_helical_dom_sf"/>
</dbReference>
<keyword evidence="3" id="KW-1185">Reference proteome</keyword>
<accession>A0ABQ2LF39</accession>
<dbReference type="PANTHER" id="PTHR11102:SF160">
    <property type="entry name" value="ERAD-ASSOCIATED E3 UBIQUITIN-PROTEIN LIGASE COMPONENT HRD3"/>
    <property type="match status" value="1"/>
</dbReference>
<evidence type="ECO:0000313" key="2">
    <source>
        <dbReference type="EMBL" id="GGO14535.1"/>
    </source>
</evidence>
<proteinExistence type="predicted"/>
<feature type="signal peptide" evidence="1">
    <location>
        <begin position="1"/>
        <end position="26"/>
    </location>
</feature>
<dbReference type="PANTHER" id="PTHR11102">
    <property type="entry name" value="SEL-1-LIKE PROTEIN"/>
    <property type="match status" value="1"/>
</dbReference>
<keyword evidence="1" id="KW-0732">Signal</keyword>
<dbReference type="InterPro" id="IPR006597">
    <property type="entry name" value="Sel1-like"/>
</dbReference>
<name>A0ABQ2LF39_9PROT</name>
<protein>
    <recommendedName>
        <fullName evidence="4">Sel1 repeat family protein</fullName>
    </recommendedName>
</protein>
<evidence type="ECO:0000313" key="3">
    <source>
        <dbReference type="Proteomes" id="UP000602381"/>
    </source>
</evidence>
<dbReference type="InterPro" id="IPR050767">
    <property type="entry name" value="Sel1_AlgK"/>
</dbReference>
<organism evidence="2 3">
    <name type="scientific">Iodidimonas muriae</name>
    <dbReference type="NCBI Taxonomy" id="261467"/>
    <lineage>
        <taxon>Bacteria</taxon>
        <taxon>Pseudomonadati</taxon>
        <taxon>Pseudomonadota</taxon>
        <taxon>Alphaproteobacteria</taxon>
        <taxon>Iodidimonadales</taxon>
        <taxon>Iodidimonadaceae</taxon>
        <taxon>Iodidimonas</taxon>
    </lineage>
</organism>
<evidence type="ECO:0000256" key="1">
    <source>
        <dbReference type="SAM" id="SignalP"/>
    </source>
</evidence>
<comment type="caution">
    <text evidence="2">The sequence shown here is derived from an EMBL/GenBank/DDBJ whole genome shotgun (WGS) entry which is preliminary data.</text>
</comment>
<feature type="chain" id="PRO_5045555445" description="Sel1 repeat family protein" evidence="1">
    <location>
        <begin position="27"/>
        <end position="193"/>
    </location>
</feature>
<sequence length="193" mass="21261">MFFRRKLLRLSVICFGTMGASLVSLAQENADLPDLRRAYDLGEPGAALALGTALLESDEDAQWAQAIALLEQAASQGAPVYLLIADAYRDGLGVPVNLEKAANWYRIGAETGDGLAQFELGRMYLEGLGLTRDMVQAALYLQLASDRLTDPRLKEDAEAALAHAKWGADWKDWQEVKLLLQSWKPKRLSDLLN</sequence>
<dbReference type="Gene3D" id="1.25.40.10">
    <property type="entry name" value="Tetratricopeptide repeat domain"/>
    <property type="match status" value="1"/>
</dbReference>
<reference evidence="3" key="1">
    <citation type="journal article" date="2019" name="Int. J. Syst. Evol. Microbiol.">
        <title>The Global Catalogue of Microorganisms (GCM) 10K type strain sequencing project: providing services to taxonomists for standard genome sequencing and annotation.</title>
        <authorList>
            <consortium name="The Broad Institute Genomics Platform"/>
            <consortium name="The Broad Institute Genome Sequencing Center for Infectious Disease"/>
            <person name="Wu L."/>
            <person name="Ma J."/>
        </authorList>
    </citation>
    <scope>NUCLEOTIDE SEQUENCE [LARGE SCALE GENOMIC DNA]</scope>
    <source>
        <strain evidence="3">JCM 17843</strain>
    </source>
</reference>
<dbReference type="EMBL" id="BMOV01000008">
    <property type="protein sequence ID" value="GGO14535.1"/>
    <property type="molecule type" value="Genomic_DNA"/>
</dbReference>
<dbReference type="SUPFAM" id="SSF81901">
    <property type="entry name" value="HCP-like"/>
    <property type="match status" value="1"/>
</dbReference>
<dbReference type="Proteomes" id="UP000602381">
    <property type="component" value="Unassembled WGS sequence"/>
</dbReference>
<evidence type="ECO:0008006" key="4">
    <source>
        <dbReference type="Google" id="ProtNLM"/>
    </source>
</evidence>
<dbReference type="SMART" id="SM00671">
    <property type="entry name" value="SEL1"/>
    <property type="match status" value="3"/>
</dbReference>
<gene>
    <name evidence="2" type="ORF">GCM10007972_21820</name>
</gene>